<feature type="transmembrane region" description="Helical" evidence="1">
    <location>
        <begin position="20"/>
        <end position="38"/>
    </location>
</feature>
<keyword evidence="1" id="KW-0472">Membrane</keyword>
<dbReference type="RefSeq" id="XP_025560583.1">
    <property type="nucleotide sequence ID" value="XM_025713216.1"/>
</dbReference>
<name>A0A319B2S7_ASPVC</name>
<accession>A0A319B2S7</accession>
<sequence length="69" mass="7763">MLLAGVPWLTLLFSLPSSYTLFYALIISASVLHVRISVFGQLPWGYPRPSLIPLSVIYILLLQVIRSTF</sequence>
<dbReference type="Proteomes" id="UP000248405">
    <property type="component" value="Unassembled WGS sequence"/>
</dbReference>
<feature type="transmembrane region" description="Helical" evidence="1">
    <location>
        <begin position="50"/>
        <end position="66"/>
    </location>
</feature>
<gene>
    <name evidence="2" type="ORF">BO88DRAFT_87356</name>
</gene>
<dbReference type="GeneID" id="37217808"/>
<reference evidence="2" key="1">
    <citation type="submission" date="2016-12" db="EMBL/GenBank/DDBJ databases">
        <title>The genomes of Aspergillus section Nigri reveals drivers in fungal speciation.</title>
        <authorList>
            <consortium name="DOE Joint Genome Institute"/>
            <person name="Vesth T.C."/>
            <person name="Nybo J."/>
            <person name="Theobald S."/>
            <person name="Brandl J."/>
            <person name="Frisvad J.C."/>
            <person name="Nielsen K.F."/>
            <person name="Lyhne E.K."/>
            <person name="Kogle M.E."/>
            <person name="Kuo A."/>
            <person name="Riley R."/>
            <person name="Clum A."/>
            <person name="Nolan M."/>
            <person name="Lipzen A."/>
            <person name="Salamov A."/>
            <person name="Henrissat B."/>
            <person name="Wiebenga A."/>
            <person name="De Vries R.P."/>
            <person name="Grigoriev I.V."/>
            <person name="Mortensen U.H."/>
            <person name="Andersen M.R."/>
            <person name="Baker S.E."/>
        </authorList>
    </citation>
    <scope>NUCLEOTIDE SEQUENCE [LARGE SCALE GENOMIC DNA]</scope>
    <source>
        <strain evidence="2">CBS 113365</strain>
    </source>
</reference>
<keyword evidence="1" id="KW-0812">Transmembrane</keyword>
<evidence type="ECO:0000256" key="1">
    <source>
        <dbReference type="SAM" id="Phobius"/>
    </source>
</evidence>
<protein>
    <submittedName>
        <fullName evidence="2">Uncharacterized protein</fullName>
    </submittedName>
</protein>
<organism evidence="2 3">
    <name type="scientific">Aspergillus vadensis (strain CBS 113365 / IMI 142717 / IBT 24658)</name>
    <dbReference type="NCBI Taxonomy" id="1448311"/>
    <lineage>
        <taxon>Eukaryota</taxon>
        <taxon>Fungi</taxon>
        <taxon>Dikarya</taxon>
        <taxon>Ascomycota</taxon>
        <taxon>Pezizomycotina</taxon>
        <taxon>Eurotiomycetes</taxon>
        <taxon>Eurotiomycetidae</taxon>
        <taxon>Eurotiales</taxon>
        <taxon>Aspergillaceae</taxon>
        <taxon>Aspergillus</taxon>
        <taxon>Aspergillus subgen. Circumdati</taxon>
    </lineage>
</organism>
<dbReference type="AlphaFoldDB" id="A0A319B2S7"/>
<dbReference type="EMBL" id="KZ821632">
    <property type="protein sequence ID" value="PYH66789.1"/>
    <property type="molecule type" value="Genomic_DNA"/>
</dbReference>
<keyword evidence="1" id="KW-1133">Transmembrane helix</keyword>
<evidence type="ECO:0000313" key="2">
    <source>
        <dbReference type="EMBL" id="PYH66789.1"/>
    </source>
</evidence>
<keyword evidence="3" id="KW-1185">Reference proteome</keyword>
<evidence type="ECO:0000313" key="3">
    <source>
        <dbReference type="Proteomes" id="UP000248405"/>
    </source>
</evidence>
<proteinExistence type="predicted"/>